<organism evidence="3 4">
    <name type="scientific">Teichococcus deserti</name>
    <dbReference type="NCBI Taxonomy" id="1817963"/>
    <lineage>
        <taxon>Bacteria</taxon>
        <taxon>Pseudomonadati</taxon>
        <taxon>Pseudomonadota</taxon>
        <taxon>Alphaproteobacteria</taxon>
        <taxon>Acetobacterales</taxon>
        <taxon>Roseomonadaceae</taxon>
        <taxon>Roseomonas</taxon>
    </lineage>
</organism>
<proteinExistence type="predicted"/>
<dbReference type="Proteomes" id="UP000188879">
    <property type="component" value="Unassembled WGS sequence"/>
</dbReference>
<keyword evidence="2" id="KW-0472">Membrane</keyword>
<reference evidence="3 4" key="1">
    <citation type="submission" date="2016-10" db="EMBL/GenBank/DDBJ databases">
        <title>Draft Genome sequence of Roseomonas sp. strain M3.</title>
        <authorList>
            <person name="Subhash Y."/>
            <person name="Lee S."/>
        </authorList>
    </citation>
    <scope>NUCLEOTIDE SEQUENCE [LARGE SCALE GENOMIC DNA]</scope>
    <source>
        <strain evidence="3 4">M3</strain>
    </source>
</reference>
<evidence type="ECO:0000313" key="3">
    <source>
        <dbReference type="EMBL" id="ONG47325.1"/>
    </source>
</evidence>
<evidence type="ECO:0000313" key="4">
    <source>
        <dbReference type="Proteomes" id="UP000188879"/>
    </source>
</evidence>
<accession>A0A1V2GWI5</accession>
<keyword evidence="4" id="KW-1185">Reference proteome</keyword>
<dbReference type="EMBL" id="MLCO01000284">
    <property type="protein sequence ID" value="ONG47325.1"/>
    <property type="molecule type" value="Genomic_DNA"/>
</dbReference>
<comment type="caution">
    <text evidence="3">The sequence shown here is derived from an EMBL/GenBank/DDBJ whole genome shotgun (WGS) entry which is preliminary data.</text>
</comment>
<keyword evidence="1" id="KW-0175">Coiled coil</keyword>
<evidence type="ECO:0000256" key="2">
    <source>
        <dbReference type="SAM" id="Phobius"/>
    </source>
</evidence>
<evidence type="ECO:0000256" key="1">
    <source>
        <dbReference type="SAM" id="Coils"/>
    </source>
</evidence>
<dbReference type="RefSeq" id="WP_076959790.1">
    <property type="nucleotide sequence ID" value="NZ_MLCO01000284.1"/>
</dbReference>
<keyword evidence="2" id="KW-0812">Transmembrane</keyword>
<dbReference type="AlphaFoldDB" id="A0A1V2GWI5"/>
<protein>
    <submittedName>
        <fullName evidence="3">Septum formation initiator protein</fullName>
    </submittedName>
</protein>
<keyword evidence="2" id="KW-1133">Transmembrane helix</keyword>
<dbReference type="OrthoDB" id="9815600at2"/>
<gene>
    <name evidence="3" type="ORF">BKE38_23875</name>
</gene>
<name>A0A1V2GWI5_9PROT</name>
<sequence>MRAIKRAIQVLWLPLVFAGLIWHFAWYAVHGPRVGSLAREAKAGEIAAARIALAQAETERDSIERKVVGLRGDRIDRDQLDERARALLNMVGKDELVVPYGQNQRLF</sequence>
<feature type="transmembrane region" description="Helical" evidence="2">
    <location>
        <begin position="7"/>
        <end position="29"/>
    </location>
</feature>
<feature type="coiled-coil region" evidence="1">
    <location>
        <begin position="46"/>
        <end position="73"/>
    </location>
</feature>